<evidence type="ECO:0000256" key="2">
    <source>
        <dbReference type="ARBA" id="ARBA00022679"/>
    </source>
</evidence>
<dbReference type="InterPro" id="IPR020617">
    <property type="entry name" value="Thiolase_C"/>
</dbReference>
<dbReference type="EC" id="2.3.1.16" evidence="7"/>
<dbReference type="Pfam" id="PF02803">
    <property type="entry name" value="Thiolase_C"/>
    <property type="match status" value="1"/>
</dbReference>
<name>A0ABV3Z3L3_9PROT</name>
<dbReference type="InterPro" id="IPR002155">
    <property type="entry name" value="Thiolase"/>
</dbReference>
<dbReference type="InterPro" id="IPR020613">
    <property type="entry name" value="Thiolase_CS"/>
</dbReference>
<comment type="similarity">
    <text evidence="1 4">Belongs to the thiolase-like superfamily. Thiolase family.</text>
</comment>
<dbReference type="Pfam" id="PF00108">
    <property type="entry name" value="Thiolase_N"/>
    <property type="match status" value="1"/>
</dbReference>
<dbReference type="PANTHER" id="PTHR43365">
    <property type="entry name" value="BLR7806 PROTEIN"/>
    <property type="match status" value="1"/>
</dbReference>
<keyword evidence="3 4" id="KW-0012">Acyltransferase</keyword>
<evidence type="ECO:0000259" key="6">
    <source>
        <dbReference type="Pfam" id="PF02803"/>
    </source>
</evidence>
<keyword evidence="8" id="KW-1185">Reference proteome</keyword>
<dbReference type="PROSITE" id="PS00737">
    <property type="entry name" value="THIOLASE_2"/>
    <property type="match status" value="1"/>
</dbReference>
<dbReference type="Gene3D" id="3.40.47.10">
    <property type="match status" value="2"/>
</dbReference>
<feature type="domain" description="Thiolase N-terminal" evidence="5">
    <location>
        <begin position="3"/>
        <end position="228"/>
    </location>
</feature>
<protein>
    <submittedName>
        <fullName evidence="7">Acetyl-CoA C-acyltransferase</fullName>
        <ecNumber evidence="7">2.3.1.16</ecNumber>
    </submittedName>
</protein>
<dbReference type="RefSeq" id="WP_369313336.1">
    <property type="nucleotide sequence ID" value="NZ_JBEHZE010000001.1"/>
</dbReference>
<reference evidence="7 8" key="1">
    <citation type="submission" date="2024-05" db="EMBL/GenBank/DDBJ databases">
        <title>Three bacterial strains, DH-69, EH-24, and ECK-19 isolated from coastal sediments.</title>
        <authorList>
            <person name="Ye Y.-Q."/>
            <person name="Du Z.-J."/>
        </authorList>
    </citation>
    <scope>NUCLEOTIDE SEQUENCE [LARGE SCALE GENOMIC DNA]</scope>
    <source>
        <strain evidence="7 8">ECK-19</strain>
    </source>
</reference>
<dbReference type="EMBL" id="JBEHZE010000001">
    <property type="protein sequence ID" value="MEX6633379.1"/>
    <property type="molecule type" value="Genomic_DNA"/>
</dbReference>
<dbReference type="PANTHER" id="PTHR43365:SF1">
    <property type="entry name" value="ACETYL-COA C-ACYLTRANSFERASE"/>
    <property type="match status" value="1"/>
</dbReference>
<gene>
    <name evidence="7" type="ORF">ABFZ84_07430</name>
</gene>
<evidence type="ECO:0000313" key="7">
    <source>
        <dbReference type="EMBL" id="MEX6633379.1"/>
    </source>
</evidence>
<dbReference type="InterPro" id="IPR016039">
    <property type="entry name" value="Thiolase-like"/>
</dbReference>
<organism evidence="7 8">
    <name type="scientific">Hyphococcus lacteus</name>
    <dbReference type="NCBI Taxonomy" id="3143536"/>
    <lineage>
        <taxon>Bacteria</taxon>
        <taxon>Pseudomonadati</taxon>
        <taxon>Pseudomonadota</taxon>
        <taxon>Alphaproteobacteria</taxon>
        <taxon>Parvularculales</taxon>
        <taxon>Parvularculaceae</taxon>
        <taxon>Hyphococcus</taxon>
    </lineage>
</organism>
<dbReference type="InterPro" id="IPR020616">
    <property type="entry name" value="Thiolase_N"/>
</dbReference>
<feature type="domain" description="Thiolase C-terminal" evidence="6">
    <location>
        <begin position="278"/>
        <end position="400"/>
    </location>
</feature>
<evidence type="ECO:0000256" key="1">
    <source>
        <dbReference type="ARBA" id="ARBA00010982"/>
    </source>
</evidence>
<proteinExistence type="inferred from homology"/>
<dbReference type="GO" id="GO:0003988">
    <property type="term" value="F:acetyl-CoA C-acyltransferase activity"/>
    <property type="evidence" value="ECO:0007669"/>
    <property type="project" value="UniProtKB-EC"/>
</dbReference>
<dbReference type="SUPFAM" id="SSF53901">
    <property type="entry name" value="Thiolase-like"/>
    <property type="match status" value="2"/>
</dbReference>
<evidence type="ECO:0000256" key="3">
    <source>
        <dbReference type="ARBA" id="ARBA00023315"/>
    </source>
</evidence>
<sequence length="401" mass="42540">MEVLVFDAVRSPRGRGRSDGSLAEVTPPILVSQLIDAFRKRNAGTLVENTDSLTLSCVTQTGAQGGHIAVASKLLSDLPETVAPLSLNNFCVGGLSAVAAAARRIACGENDVALAGGVESMSQVGFLTDNASYYTDMALADRMGWAPVGVGADLLAVTEDISRADMDFFTVRSNELAAKAWANGFYKKRVIPIHHEDGSVALNADENIRDNGDGSKLAQLEPVFQQFGDAGFDDIIRSKMPELQSIEHRHTVAHCPPIADGAGLVLLGNRETGERYDLKPIARIVAVAEAADDHLLQLTAGFRAMDRVLKNAKLTLDDMDAIEFMEAFAVTPVKFMRDYNPDIDKVNINGGHLAMGHPMGATGAILFGALLDSLDRLDGKMGIVVATGGVGVGAAAIVERL</sequence>
<evidence type="ECO:0000313" key="8">
    <source>
        <dbReference type="Proteomes" id="UP001560685"/>
    </source>
</evidence>
<dbReference type="PIRSF" id="PIRSF000429">
    <property type="entry name" value="Ac-CoA_Ac_transf"/>
    <property type="match status" value="1"/>
</dbReference>
<evidence type="ECO:0000256" key="4">
    <source>
        <dbReference type="RuleBase" id="RU003557"/>
    </source>
</evidence>
<dbReference type="Proteomes" id="UP001560685">
    <property type="component" value="Unassembled WGS sequence"/>
</dbReference>
<dbReference type="CDD" id="cd00751">
    <property type="entry name" value="thiolase"/>
    <property type="match status" value="1"/>
</dbReference>
<dbReference type="NCBIfam" id="TIGR01930">
    <property type="entry name" value="AcCoA-C-Actrans"/>
    <property type="match status" value="1"/>
</dbReference>
<comment type="caution">
    <text evidence="7">The sequence shown here is derived from an EMBL/GenBank/DDBJ whole genome shotgun (WGS) entry which is preliminary data.</text>
</comment>
<accession>A0ABV3Z3L3</accession>
<keyword evidence="2 4" id="KW-0808">Transferase</keyword>
<evidence type="ECO:0000259" key="5">
    <source>
        <dbReference type="Pfam" id="PF00108"/>
    </source>
</evidence>